<name>A0A934VLG9_9BACT</name>
<feature type="compositionally biased region" description="Acidic residues" evidence="3">
    <location>
        <begin position="77"/>
        <end position="90"/>
    </location>
</feature>
<feature type="compositionally biased region" description="Low complexity" evidence="3">
    <location>
        <begin position="55"/>
        <end position="76"/>
    </location>
</feature>
<dbReference type="Gene3D" id="3.20.110.20">
    <property type="match status" value="1"/>
</dbReference>
<dbReference type="InterPro" id="IPR052046">
    <property type="entry name" value="GH57_Enzymes"/>
</dbReference>
<keyword evidence="6" id="KW-1185">Reference proteome</keyword>
<comment type="caution">
    <text evidence="5">The sequence shown here is derived from an EMBL/GenBank/DDBJ whole genome shotgun (WGS) entry which is preliminary data.</text>
</comment>
<evidence type="ECO:0000313" key="6">
    <source>
        <dbReference type="Proteomes" id="UP000604083"/>
    </source>
</evidence>
<dbReference type="SUPFAM" id="SSF88713">
    <property type="entry name" value="Glycoside hydrolase/deacetylase"/>
    <property type="match status" value="1"/>
</dbReference>
<dbReference type="RefSeq" id="WP_200390315.1">
    <property type="nucleotide sequence ID" value="NZ_JAENIO010000004.1"/>
</dbReference>
<feature type="compositionally biased region" description="Low complexity" evidence="3">
    <location>
        <begin position="98"/>
        <end position="108"/>
    </location>
</feature>
<gene>
    <name evidence="5" type="ORF">JIN78_02300</name>
</gene>
<evidence type="ECO:0000259" key="4">
    <source>
        <dbReference type="Pfam" id="PF03065"/>
    </source>
</evidence>
<dbReference type="Proteomes" id="UP000604083">
    <property type="component" value="Unassembled WGS sequence"/>
</dbReference>
<protein>
    <submittedName>
        <fullName evidence="5">Glycoside hydrolase family 57 protein</fullName>
    </submittedName>
</protein>
<evidence type="ECO:0000256" key="1">
    <source>
        <dbReference type="ARBA" id="ARBA00006821"/>
    </source>
</evidence>
<dbReference type="Pfam" id="PF03065">
    <property type="entry name" value="Glyco_hydro_57"/>
    <property type="match status" value="1"/>
</dbReference>
<dbReference type="AlphaFoldDB" id="A0A934VLG9"/>
<dbReference type="InterPro" id="IPR011330">
    <property type="entry name" value="Glyco_hydro/deAcase_b/a-brl"/>
</dbReference>
<evidence type="ECO:0000313" key="5">
    <source>
        <dbReference type="EMBL" id="MBK1832880.1"/>
    </source>
</evidence>
<feature type="domain" description="Glycoside hydrolase family 57 N-terminal" evidence="4">
    <location>
        <begin position="135"/>
        <end position="417"/>
    </location>
</feature>
<accession>A0A934VLG9</accession>
<dbReference type="EMBL" id="JAENIO010000004">
    <property type="protein sequence ID" value="MBK1832880.1"/>
    <property type="molecule type" value="Genomic_DNA"/>
</dbReference>
<organism evidence="5 6">
    <name type="scientific">Roseibacillus ishigakijimensis</name>
    <dbReference type="NCBI Taxonomy" id="454146"/>
    <lineage>
        <taxon>Bacteria</taxon>
        <taxon>Pseudomonadati</taxon>
        <taxon>Verrucomicrobiota</taxon>
        <taxon>Verrucomicrobiia</taxon>
        <taxon>Verrucomicrobiales</taxon>
        <taxon>Verrucomicrobiaceae</taxon>
        <taxon>Roseibacillus</taxon>
    </lineage>
</organism>
<comment type="similarity">
    <text evidence="1">Belongs to the glycosyl hydrolase 57 family.</text>
</comment>
<keyword evidence="5" id="KW-0378">Hydrolase</keyword>
<dbReference type="PANTHER" id="PTHR36306:SF1">
    <property type="entry name" value="ALPHA-AMYLASE-RELATED"/>
    <property type="match status" value="1"/>
</dbReference>
<evidence type="ECO:0000256" key="3">
    <source>
        <dbReference type="SAM" id="MobiDB-lite"/>
    </source>
</evidence>
<feature type="region of interest" description="Disordered" evidence="3">
    <location>
        <begin position="1"/>
        <end position="109"/>
    </location>
</feature>
<dbReference type="GO" id="GO:0016787">
    <property type="term" value="F:hydrolase activity"/>
    <property type="evidence" value="ECO:0007669"/>
    <property type="project" value="UniProtKB-KW"/>
</dbReference>
<evidence type="ECO:0000256" key="2">
    <source>
        <dbReference type="ARBA" id="ARBA00023277"/>
    </source>
</evidence>
<feature type="compositionally biased region" description="Low complexity" evidence="3">
    <location>
        <begin position="26"/>
        <end position="47"/>
    </location>
</feature>
<dbReference type="InterPro" id="IPR004300">
    <property type="entry name" value="Glyco_hydro_57_N"/>
</dbReference>
<dbReference type="GO" id="GO:0005975">
    <property type="term" value="P:carbohydrate metabolic process"/>
    <property type="evidence" value="ECO:0007669"/>
    <property type="project" value="InterPro"/>
</dbReference>
<reference evidence="5" key="1">
    <citation type="submission" date="2021-01" db="EMBL/GenBank/DDBJ databases">
        <title>Modified the classification status of verrucomicrobia.</title>
        <authorList>
            <person name="Feng X."/>
        </authorList>
    </citation>
    <scope>NUCLEOTIDE SEQUENCE</scope>
    <source>
        <strain evidence="5">KCTC 12986</strain>
    </source>
</reference>
<keyword evidence="2" id="KW-0119">Carbohydrate metabolism</keyword>
<dbReference type="PANTHER" id="PTHR36306">
    <property type="entry name" value="ALPHA-AMYLASE-RELATED-RELATED"/>
    <property type="match status" value="1"/>
</dbReference>
<dbReference type="CDD" id="cd10795">
    <property type="entry name" value="GH57N_MJA1_like"/>
    <property type="match status" value="1"/>
</dbReference>
<proteinExistence type="inferred from homology"/>
<sequence length="520" mass="58618">MMKSFLSRLSQVLSGGSKDEPEEKPASQSQQQSQATAPESVDSAPPIADEPPAPAVTDPAPAPLAEEVSPAPVLEEPVAEEPVVEAEPEPVEQPVPTPVATAAAPAPVRKQKKEASVAVAAEDSAPPAPIQPICFFFEAHQPNRLKPYSFFDIGHEENYEDDELNNKLLNEICDKSYLPANKLMKELIEEGEGNFRISLSISGVLLEKLEKERPDVLKSFQELHATGGVEIVAETYYHSISFHRSKEEFAEQVQMQVDKIESVFGVKPKAFRHTACVYYNELAAFVEGLGFESMLGEAVGRILDGREANYLYRSPNVKEMKVHLRNGILSDDIAFRFGNHAWPEHPLTAEKYARWCQTNGGEIINLFMDYECLGYHQEEETGIFKFLKAFPREWAKLGGRFVTVSEANDEFDSAGIYDCHEPTSWADLDKDLSPWKGNAMQEEARRKILNMEELVKSKNCPKLLHRWRKMQTAEHFYYMSTKGGECGDFHDRLRPYPSAYDAYLYFMNALSDLQIRLEEE</sequence>